<reference evidence="5 6" key="1">
    <citation type="submission" date="2024-10" db="EMBL/GenBank/DDBJ databases">
        <title>The Natural Products Discovery Center: Release of the First 8490 Sequenced Strains for Exploring Actinobacteria Biosynthetic Diversity.</title>
        <authorList>
            <person name="Kalkreuter E."/>
            <person name="Kautsar S.A."/>
            <person name="Yang D."/>
            <person name="Bader C.D."/>
            <person name="Teijaro C.N."/>
            <person name="Fluegel L."/>
            <person name="Davis C.M."/>
            <person name="Simpson J.R."/>
            <person name="Lauterbach L."/>
            <person name="Steele A.D."/>
            <person name="Gui C."/>
            <person name="Meng S."/>
            <person name="Li G."/>
            <person name="Viehrig K."/>
            <person name="Ye F."/>
            <person name="Su P."/>
            <person name="Kiefer A.F."/>
            <person name="Nichols A."/>
            <person name="Cepeda A.J."/>
            <person name="Yan W."/>
            <person name="Fan B."/>
            <person name="Jiang Y."/>
            <person name="Adhikari A."/>
            <person name="Zheng C.-J."/>
            <person name="Schuster L."/>
            <person name="Cowan T.M."/>
            <person name="Smanski M.J."/>
            <person name="Chevrette M.G."/>
            <person name="De Carvalho L.P.S."/>
            <person name="Shen B."/>
        </authorList>
    </citation>
    <scope>NUCLEOTIDE SEQUENCE [LARGE SCALE GENOMIC DNA]</scope>
    <source>
        <strain evidence="5 6">NPDC004119</strain>
    </source>
</reference>
<dbReference type="CDD" id="cd03801">
    <property type="entry name" value="GT4_PimA-like"/>
    <property type="match status" value="1"/>
</dbReference>
<dbReference type="Pfam" id="PF00534">
    <property type="entry name" value="Glycos_transf_1"/>
    <property type="match status" value="1"/>
</dbReference>
<accession>A0ABW6P9Y4</accession>
<protein>
    <submittedName>
        <fullName evidence="5">MSMEG_0565 family glycosyltransferase</fullName>
    </submittedName>
</protein>
<evidence type="ECO:0000256" key="1">
    <source>
        <dbReference type="ARBA" id="ARBA00022676"/>
    </source>
</evidence>
<feature type="domain" description="Glycosyl transferase family 1" evidence="3">
    <location>
        <begin position="189"/>
        <end position="329"/>
    </location>
</feature>
<dbReference type="InterPro" id="IPR001296">
    <property type="entry name" value="Glyco_trans_1"/>
</dbReference>
<dbReference type="Proteomes" id="UP001601442">
    <property type="component" value="Unassembled WGS sequence"/>
</dbReference>
<comment type="caution">
    <text evidence="5">The sequence shown here is derived from an EMBL/GenBank/DDBJ whole genome shotgun (WGS) entry which is preliminary data.</text>
</comment>
<dbReference type="RefSeq" id="WP_387398914.1">
    <property type="nucleotide sequence ID" value="NZ_JBIAMT010000005.1"/>
</dbReference>
<name>A0ABW6P9Y4_9NOCA</name>
<dbReference type="SUPFAM" id="SSF53756">
    <property type="entry name" value="UDP-Glycosyltransferase/glycogen phosphorylase"/>
    <property type="match status" value="1"/>
</dbReference>
<sequence>MRIALLTYSTKPRGGVVHTLNLAEALARLGADVTVWTLGRGGDGGFFRPVDPAVTVRVVPFDGIHGEAVGARIMRSISVLREAFTPDDYDIVHAQDCISANAVGRCIRTIHHLDTFTTPELARCHDRAITDPYAHICVSAAVAAEVRDGWGLRPTVIPNGVEYHRFAAAGGDRPAAVAARTSWREQLGPYVLALGGIEPRKGSIDLLEAFAVLRRDHPTLNLVFAGGETLFDYREYRAEFDTRAAALDIQPTILGTVDHADLPALMAGAVLVPFFSTKEGFGLAAMEALAAGIPVVARDLPVLREVFADSVRYAVTAGEMASGMAEALRPEQARKTRGQALAARYRWEQAAQAHLDFYRTQPAGVETPLATV</sequence>
<gene>
    <name evidence="5" type="ORF">ACFYU5_26480</name>
</gene>
<dbReference type="InterPro" id="IPR028098">
    <property type="entry name" value="Glyco_trans_4-like_N"/>
</dbReference>
<feature type="domain" description="Glycosyltransferase subfamily 4-like N-terminal" evidence="4">
    <location>
        <begin position="13"/>
        <end position="162"/>
    </location>
</feature>
<evidence type="ECO:0000313" key="5">
    <source>
        <dbReference type="EMBL" id="MFF0499975.1"/>
    </source>
</evidence>
<dbReference type="Pfam" id="PF13439">
    <property type="entry name" value="Glyco_transf_4"/>
    <property type="match status" value="1"/>
</dbReference>
<organism evidence="5 6">
    <name type="scientific">Nocardia aobensis</name>
    <dbReference type="NCBI Taxonomy" id="257277"/>
    <lineage>
        <taxon>Bacteria</taxon>
        <taxon>Bacillati</taxon>
        <taxon>Actinomycetota</taxon>
        <taxon>Actinomycetes</taxon>
        <taxon>Mycobacteriales</taxon>
        <taxon>Nocardiaceae</taxon>
        <taxon>Nocardia</taxon>
    </lineage>
</organism>
<keyword evidence="6" id="KW-1185">Reference proteome</keyword>
<dbReference type="NCBIfam" id="TIGR04047">
    <property type="entry name" value="MSMEG_0565_glyc"/>
    <property type="match status" value="1"/>
</dbReference>
<evidence type="ECO:0000259" key="4">
    <source>
        <dbReference type="Pfam" id="PF13439"/>
    </source>
</evidence>
<dbReference type="InterPro" id="IPR023986">
    <property type="entry name" value="GlycosylTfrase_MSMEG0565"/>
</dbReference>
<evidence type="ECO:0000313" key="6">
    <source>
        <dbReference type="Proteomes" id="UP001601442"/>
    </source>
</evidence>
<dbReference type="Gene3D" id="3.40.50.2000">
    <property type="entry name" value="Glycogen Phosphorylase B"/>
    <property type="match status" value="2"/>
</dbReference>
<dbReference type="EMBL" id="JBIAMT010000005">
    <property type="protein sequence ID" value="MFF0499975.1"/>
    <property type="molecule type" value="Genomic_DNA"/>
</dbReference>
<evidence type="ECO:0000259" key="3">
    <source>
        <dbReference type="Pfam" id="PF00534"/>
    </source>
</evidence>
<keyword evidence="1" id="KW-0328">Glycosyltransferase</keyword>
<dbReference type="PANTHER" id="PTHR46401:SF2">
    <property type="entry name" value="GLYCOSYLTRANSFERASE WBBK-RELATED"/>
    <property type="match status" value="1"/>
</dbReference>
<dbReference type="PANTHER" id="PTHR46401">
    <property type="entry name" value="GLYCOSYLTRANSFERASE WBBK-RELATED"/>
    <property type="match status" value="1"/>
</dbReference>
<keyword evidence="2" id="KW-0808">Transferase</keyword>
<evidence type="ECO:0000256" key="2">
    <source>
        <dbReference type="ARBA" id="ARBA00022679"/>
    </source>
</evidence>
<proteinExistence type="predicted"/>